<keyword evidence="2" id="KW-0677">Repeat</keyword>
<reference evidence="4 5" key="1">
    <citation type="submission" date="2020-10" db="EMBL/GenBank/DDBJ databases">
        <title>The Coptis chinensis genome and diversification of protoberbering-type alkaloids.</title>
        <authorList>
            <person name="Wang B."/>
            <person name="Shu S."/>
            <person name="Song C."/>
            <person name="Liu Y."/>
        </authorList>
    </citation>
    <scope>NUCLEOTIDE SEQUENCE [LARGE SCALE GENOMIC DNA]</scope>
    <source>
        <strain evidence="4">HL-2020</strain>
        <tissue evidence="4">Leaf</tissue>
    </source>
</reference>
<dbReference type="OrthoDB" id="20669at2759"/>
<dbReference type="InterPro" id="IPR015943">
    <property type="entry name" value="WD40/YVTN_repeat-like_dom_sf"/>
</dbReference>
<dbReference type="InterPro" id="IPR036322">
    <property type="entry name" value="WD40_repeat_dom_sf"/>
</dbReference>
<keyword evidence="1 3" id="KW-0853">WD repeat</keyword>
<feature type="repeat" description="WD" evidence="3">
    <location>
        <begin position="60"/>
        <end position="94"/>
    </location>
</feature>
<evidence type="ECO:0000256" key="1">
    <source>
        <dbReference type="ARBA" id="ARBA00022574"/>
    </source>
</evidence>
<keyword evidence="5" id="KW-1185">Reference proteome</keyword>
<evidence type="ECO:0000256" key="3">
    <source>
        <dbReference type="PROSITE-ProRule" id="PRU00221"/>
    </source>
</evidence>
<comment type="caution">
    <text evidence="4">The sequence shown here is derived from an EMBL/GenBank/DDBJ whole genome shotgun (WGS) entry which is preliminary data.</text>
</comment>
<dbReference type="Proteomes" id="UP000631114">
    <property type="component" value="Unassembled WGS sequence"/>
</dbReference>
<gene>
    <name evidence="4" type="ORF">IFM89_023855</name>
</gene>
<evidence type="ECO:0000313" key="4">
    <source>
        <dbReference type="EMBL" id="KAF9615486.1"/>
    </source>
</evidence>
<name>A0A835IDC3_9MAGN</name>
<dbReference type="InterPro" id="IPR001680">
    <property type="entry name" value="WD40_rpt"/>
</dbReference>
<dbReference type="PROSITE" id="PS00678">
    <property type="entry name" value="WD_REPEATS_1"/>
    <property type="match status" value="1"/>
</dbReference>
<dbReference type="PROSITE" id="PS50082">
    <property type="entry name" value="WD_REPEATS_2"/>
    <property type="match status" value="1"/>
</dbReference>
<dbReference type="Pfam" id="PF00400">
    <property type="entry name" value="WD40"/>
    <property type="match status" value="2"/>
</dbReference>
<sequence>MCVTDTSAAQARRGKDIQGIPWERLNITREKYRQTRIEQYKNYENVPSSGEVVDKVVASLVGHLDYSFATAWHPNGHILATCNQDKTCRVWDTRYLASPVAVLNGNLGAIRSIRFSSDGKFMAVAEPADFVHIYNTTLDYKK</sequence>
<organism evidence="4 5">
    <name type="scientific">Coptis chinensis</name>
    <dbReference type="NCBI Taxonomy" id="261450"/>
    <lineage>
        <taxon>Eukaryota</taxon>
        <taxon>Viridiplantae</taxon>
        <taxon>Streptophyta</taxon>
        <taxon>Embryophyta</taxon>
        <taxon>Tracheophyta</taxon>
        <taxon>Spermatophyta</taxon>
        <taxon>Magnoliopsida</taxon>
        <taxon>Ranunculales</taxon>
        <taxon>Ranunculaceae</taxon>
        <taxon>Coptidoideae</taxon>
        <taxon>Coptis</taxon>
    </lineage>
</organism>
<accession>A0A835IDC3</accession>
<dbReference type="SMART" id="SM00320">
    <property type="entry name" value="WD40"/>
    <property type="match status" value="2"/>
</dbReference>
<dbReference type="PANTHER" id="PTHR43991:SF21">
    <property type="entry name" value="GAMYB-BINDING PROTEIN"/>
    <property type="match status" value="1"/>
</dbReference>
<evidence type="ECO:0000313" key="5">
    <source>
        <dbReference type="Proteomes" id="UP000631114"/>
    </source>
</evidence>
<proteinExistence type="predicted"/>
<dbReference type="Gene3D" id="2.130.10.10">
    <property type="entry name" value="YVTN repeat-like/Quinoprotein amine dehydrogenase"/>
    <property type="match status" value="1"/>
</dbReference>
<dbReference type="EMBL" id="JADFTS010000003">
    <property type="protein sequence ID" value="KAF9615486.1"/>
    <property type="molecule type" value="Genomic_DNA"/>
</dbReference>
<dbReference type="AlphaFoldDB" id="A0A835IDC3"/>
<evidence type="ECO:0000256" key="2">
    <source>
        <dbReference type="ARBA" id="ARBA00022737"/>
    </source>
</evidence>
<dbReference type="SUPFAM" id="SSF50978">
    <property type="entry name" value="WD40 repeat-like"/>
    <property type="match status" value="1"/>
</dbReference>
<dbReference type="InterPro" id="IPR019775">
    <property type="entry name" value="WD40_repeat_CS"/>
</dbReference>
<protein>
    <submittedName>
        <fullName evidence="4">Uncharacterized protein</fullName>
    </submittedName>
</protein>
<dbReference type="PANTHER" id="PTHR43991">
    <property type="entry name" value="WD REPEAT PROTEIN (AFU_ORTHOLOGUE AFUA_8G05640)-RELATED"/>
    <property type="match status" value="1"/>
</dbReference>
<dbReference type="PROSITE" id="PS50294">
    <property type="entry name" value="WD_REPEATS_REGION"/>
    <property type="match status" value="1"/>
</dbReference>